<evidence type="ECO:0000313" key="2">
    <source>
        <dbReference type="Proteomes" id="UP000279275"/>
    </source>
</evidence>
<sequence>MVAGRAAVDVRRLGRRDRAWRAVPVEKVVEAITPPGADRIRARLTDWIAAHPRDPRIRLLDIDTGHTGGVLPAERADFVRALVVASDAPCPAVGSGSADLDGLPFRLTVGRDWAHLRHSHALGDGASTWQFLGMLLTEQDPPAARTPAPLQRALLRTFGRVPRLWRAIALYRELESGRAPAEPRNMLCPYDSGYSFATSTAVSSADFGALVRGFRGERESTASVMAIMTLRALLLCRHHGLAVDDRVAFMVDLRRYLPATPAVEGNFSWSKSVPVRDSDTPAQLGARIARIVATGLPLLVYSRDVLRRSLIRTGRMSPAPAPTGATVRLMISYATRWTTTPPPAGAATPRIAVAIAPPGPGFVGFNVIEAYGRIHASLNWCSASLDPVRAARIAADFVADPGTGPVDAALWDRGRFEPRDPSPAPG</sequence>
<proteinExistence type="predicted"/>
<evidence type="ECO:0008006" key="3">
    <source>
        <dbReference type="Google" id="ProtNLM"/>
    </source>
</evidence>
<dbReference type="EMBL" id="RFFH01000003">
    <property type="protein sequence ID" value="RMI33320.1"/>
    <property type="molecule type" value="Genomic_DNA"/>
</dbReference>
<dbReference type="AlphaFoldDB" id="A0A3M2L9D2"/>
<keyword evidence="2" id="KW-1185">Reference proteome</keyword>
<gene>
    <name evidence="1" type="ORF">EBN03_09105</name>
</gene>
<name>A0A3M2L9D2_9NOCA</name>
<dbReference type="Proteomes" id="UP000279275">
    <property type="component" value="Unassembled WGS sequence"/>
</dbReference>
<accession>A0A3M2L9D2</accession>
<evidence type="ECO:0000313" key="1">
    <source>
        <dbReference type="EMBL" id="RMI33320.1"/>
    </source>
</evidence>
<reference evidence="1 2" key="1">
    <citation type="submission" date="2018-10" db="EMBL/GenBank/DDBJ databases">
        <title>Isolation from cow dung.</title>
        <authorList>
            <person name="Ling L."/>
        </authorList>
    </citation>
    <scope>NUCLEOTIDE SEQUENCE [LARGE SCALE GENOMIC DNA]</scope>
    <source>
        <strain evidence="1 2">NEAU-LL90</strain>
    </source>
</reference>
<organism evidence="1 2">
    <name type="scientific">Nocardia stercoris</name>
    <dbReference type="NCBI Taxonomy" id="2483361"/>
    <lineage>
        <taxon>Bacteria</taxon>
        <taxon>Bacillati</taxon>
        <taxon>Actinomycetota</taxon>
        <taxon>Actinomycetes</taxon>
        <taxon>Mycobacteriales</taxon>
        <taxon>Nocardiaceae</taxon>
        <taxon>Nocardia</taxon>
    </lineage>
</organism>
<protein>
    <recommendedName>
        <fullName evidence="3">Diacylglycerol O-acyltransferase</fullName>
    </recommendedName>
</protein>
<comment type="caution">
    <text evidence="1">The sequence shown here is derived from an EMBL/GenBank/DDBJ whole genome shotgun (WGS) entry which is preliminary data.</text>
</comment>